<sequence>MDRGSRDHTEIFQSLEKKPAVYFCPLPMSSSDPLSSPGDGNALRFGPRCHSVLHDGARPCRACKREASGMFRLGPISQTCLFVGSTVDDLTATPSVSCPQIGPVTSHTSPKLFAVASHVTPSPP</sequence>
<gene>
    <name evidence="1" type="ORF">Q7C36_019547</name>
</gene>
<keyword evidence="2" id="KW-1185">Reference proteome</keyword>
<name>A0AA88LWP5_TACVA</name>
<proteinExistence type="predicted"/>
<evidence type="ECO:0000313" key="1">
    <source>
        <dbReference type="EMBL" id="KAK2825620.1"/>
    </source>
</evidence>
<dbReference type="Proteomes" id="UP001187315">
    <property type="component" value="Unassembled WGS sequence"/>
</dbReference>
<evidence type="ECO:0000313" key="2">
    <source>
        <dbReference type="Proteomes" id="UP001187315"/>
    </source>
</evidence>
<protein>
    <submittedName>
        <fullName evidence="1">Uncharacterized protein</fullName>
    </submittedName>
</protein>
<comment type="caution">
    <text evidence="1">The sequence shown here is derived from an EMBL/GenBank/DDBJ whole genome shotgun (WGS) entry which is preliminary data.</text>
</comment>
<dbReference type="EMBL" id="JAVHJS010000020">
    <property type="protein sequence ID" value="KAK2825620.1"/>
    <property type="molecule type" value="Genomic_DNA"/>
</dbReference>
<reference evidence="1" key="1">
    <citation type="submission" date="2023-08" db="EMBL/GenBank/DDBJ databases">
        <title>Pelteobagrus vachellii genome.</title>
        <authorList>
            <person name="Liu H."/>
        </authorList>
    </citation>
    <scope>NUCLEOTIDE SEQUENCE</scope>
    <source>
        <strain evidence="1">PRFRI_2022a</strain>
        <tissue evidence="1">Muscle</tissue>
    </source>
</reference>
<organism evidence="1 2">
    <name type="scientific">Tachysurus vachellii</name>
    <name type="common">Darkbarbel catfish</name>
    <name type="synonym">Pelteobagrus vachellii</name>
    <dbReference type="NCBI Taxonomy" id="175792"/>
    <lineage>
        <taxon>Eukaryota</taxon>
        <taxon>Metazoa</taxon>
        <taxon>Chordata</taxon>
        <taxon>Craniata</taxon>
        <taxon>Vertebrata</taxon>
        <taxon>Euteleostomi</taxon>
        <taxon>Actinopterygii</taxon>
        <taxon>Neopterygii</taxon>
        <taxon>Teleostei</taxon>
        <taxon>Ostariophysi</taxon>
        <taxon>Siluriformes</taxon>
        <taxon>Bagridae</taxon>
        <taxon>Tachysurus</taxon>
    </lineage>
</organism>
<accession>A0AA88LWP5</accession>
<dbReference type="AlphaFoldDB" id="A0AA88LWP5"/>